<evidence type="ECO:0000256" key="3">
    <source>
        <dbReference type="ARBA" id="ARBA00022692"/>
    </source>
</evidence>
<evidence type="ECO:0000256" key="7">
    <source>
        <dbReference type="SAM" id="Phobius"/>
    </source>
</evidence>
<gene>
    <name evidence="8" type="ORF">V6984_06385</name>
</gene>
<evidence type="ECO:0000313" key="8">
    <source>
        <dbReference type="EMBL" id="XAH76371.1"/>
    </source>
</evidence>
<dbReference type="InterPro" id="IPR001626">
    <property type="entry name" value="ABC_TroCD"/>
</dbReference>
<feature type="transmembrane region" description="Helical" evidence="7">
    <location>
        <begin position="62"/>
        <end position="82"/>
    </location>
</feature>
<evidence type="ECO:0000256" key="4">
    <source>
        <dbReference type="ARBA" id="ARBA00022989"/>
    </source>
</evidence>
<feature type="transmembrane region" description="Helical" evidence="7">
    <location>
        <begin position="171"/>
        <end position="188"/>
    </location>
</feature>
<evidence type="ECO:0000256" key="1">
    <source>
        <dbReference type="ARBA" id="ARBA00004141"/>
    </source>
</evidence>
<comment type="subcellular location">
    <subcellularLocation>
        <location evidence="6">Cell membrane</location>
        <topology evidence="6">Multi-pass membrane protein</topology>
    </subcellularLocation>
    <subcellularLocation>
        <location evidence="1">Membrane</location>
        <topology evidence="1">Multi-pass membrane protein</topology>
    </subcellularLocation>
</comment>
<keyword evidence="9" id="KW-1185">Reference proteome</keyword>
<feature type="transmembrane region" description="Helical" evidence="7">
    <location>
        <begin position="89"/>
        <end position="111"/>
    </location>
</feature>
<dbReference type="PANTHER" id="PTHR30477">
    <property type="entry name" value="ABC-TRANSPORTER METAL-BINDING PROTEIN"/>
    <property type="match status" value="1"/>
</dbReference>
<accession>A0ABZ3F1H8</accession>
<dbReference type="PANTHER" id="PTHR30477:SF0">
    <property type="entry name" value="METAL TRANSPORT SYSTEM MEMBRANE PROTEIN TM_0125-RELATED"/>
    <property type="match status" value="1"/>
</dbReference>
<organism evidence="8 9">
    <name type="scientific">Kineothrix sedimenti</name>
    <dbReference type="NCBI Taxonomy" id="3123317"/>
    <lineage>
        <taxon>Bacteria</taxon>
        <taxon>Bacillati</taxon>
        <taxon>Bacillota</taxon>
        <taxon>Clostridia</taxon>
        <taxon>Lachnospirales</taxon>
        <taxon>Lachnospiraceae</taxon>
        <taxon>Kineothrix</taxon>
    </lineage>
</organism>
<evidence type="ECO:0000256" key="5">
    <source>
        <dbReference type="ARBA" id="ARBA00023136"/>
    </source>
</evidence>
<keyword evidence="4 7" id="KW-1133">Transmembrane helix</keyword>
<dbReference type="CDD" id="cd06550">
    <property type="entry name" value="TM_ABC_iron-siderophores_like"/>
    <property type="match status" value="1"/>
</dbReference>
<dbReference type="EMBL" id="CP146256">
    <property type="protein sequence ID" value="XAH76371.1"/>
    <property type="molecule type" value="Genomic_DNA"/>
</dbReference>
<evidence type="ECO:0000256" key="2">
    <source>
        <dbReference type="ARBA" id="ARBA00008034"/>
    </source>
</evidence>
<dbReference type="SUPFAM" id="SSF81345">
    <property type="entry name" value="ABC transporter involved in vitamin B12 uptake, BtuC"/>
    <property type="match status" value="1"/>
</dbReference>
<protein>
    <submittedName>
        <fullName evidence="8">Metal ABC transporter permease</fullName>
    </submittedName>
</protein>
<dbReference type="Proteomes" id="UP001451571">
    <property type="component" value="Chromosome"/>
</dbReference>
<dbReference type="InterPro" id="IPR037294">
    <property type="entry name" value="ABC_BtuC-like"/>
</dbReference>
<keyword evidence="3 6" id="KW-0812">Transmembrane</keyword>
<sequence length="274" mass="29784">MTIMLNYSFMQNALFVSLFISILCPSIGIFLVLRRYSMIGDTLAHASLAGITIGLLSNQNPVIGAFVFTSICGALIEFLRSYFKKYTDLILTIVLSLSVGTAITIISSGKLRANADSFMFGSILTVTRFDMLMISVLSAISVLTLIFLYHQMLYIAYDEEAAKIAGVRVKLINYIFSILVAAAISVSIRVVGVLVLSSMIALPVATALQLGKGFRPTLIFSIVFSIIDILLGLFISYYLNVAPGGFTALVSVGILILVLITKNLRAGLRVSRRK</sequence>
<feature type="transmembrane region" description="Helical" evidence="7">
    <location>
        <begin position="218"/>
        <end position="239"/>
    </location>
</feature>
<comment type="similarity">
    <text evidence="2 6">Belongs to the ABC-3 integral membrane protein family.</text>
</comment>
<feature type="transmembrane region" description="Helical" evidence="7">
    <location>
        <begin position="131"/>
        <end position="150"/>
    </location>
</feature>
<reference evidence="8 9" key="1">
    <citation type="submission" date="2024-02" db="EMBL/GenBank/DDBJ databases">
        <title>Bacterial strain from lacustrine sediment.</title>
        <authorList>
            <person name="Petit C."/>
            <person name="Fadhlaoui K."/>
        </authorList>
    </citation>
    <scope>NUCLEOTIDE SEQUENCE [LARGE SCALE GENOMIC DNA]</scope>
    <source>
        <strain evidence="8 9">IPX-CK</strain>
    </source>
</reference>
<dbReference type="Pfam" id="PF00950">
    <property type="entry name" value="ABC-3"/>
    <property type="match status" value="1"/>
</dbReference>
<keyword evidence="5 7" id="KW-0472">Membrane</keyword>
<dbReference type="Gene3D" id="1.10.3470.10">
    <property type="entry name" value="ABC transporter involved in vitamin B12 uptake, BtuC"/>
    <property type="match status" value="1"/>
</dbReference>
<keyword evidence="6" id="KW-0813">Transport</keyword>
<dbReference type="RefSeq" id="WP_342759951.1">
    <property type="nucleotide sequence ID" value="NZ_CP146256.1"/>
</dbReference>
<name>A0ABZ3F1H8_9FIRM</name>
<feature type="transmembrane region" description="Helical" evidence="7">
    <location>
        <begin position="12"/>
        <end position="33"/>
    </location>
</feature>
<proteinExistence type="inferred from homology"/>
<feature type="transmembrane region" description="Helical" evidence="7">
    <location>
        <begin position="245"/>
        <end position="264"/>
    </location>
</feature>
<evidence type="ECO:0000313" key="9">
    <source>
        <dbReference type="Proteomes" id="UP001451571"/>
    </source>
</evidence>
<evidence type="ECO:0000256" key="6">
    <source>
        <dbReference type="RuleBase" id="RU003943"/>
    </source>
</evidence>